<reference evidence="2 3" key="2">
    <citation type="submission" date="2018-06" db="EMBL/GenBank/DDBJ databases">
        <title>Metagenomic assembly of (sub)arctic Cyanobacteria and their associated microbiome from non-axenic cultures.</title>
        <authorList>
            <person name="Baurain D."/>
        </authorList>
    </citation>
    <scope>NUCLEOTIDE SEQUENCE [LARGE SCALE GENOMIC DNA]</scope>
    <source>
        <strain evidence="2">ULC041bin1</strain>
    </source>
</reference>
<organism evidence="2 3">
    <name type="scientific">Shackletoniella antarctica</name>
    <dbReference type="NCBI Taxonomy" id="268115"/>
    <lineage>
        <taxon>Bacteria</taxon>
        <taxon>Bacillati</taxon>
        <taxon>Cyanobacteriota</taxon>
        <taxon>Cyanophyceae</taxon>
        <taxon>Oculatellales</taxon>
        <taxon>Oculatellaceae</taxon>
        <taxon>Shackletoniella</taxon>
    </lineage>
</organism>
<evidence type="ECO:0000313" key="2">
    <source>
        <dbReference type="EMBL" id="PZO34136.1"/>
    </source>
</evidence>
<name>A0A2W4VNS2_9CYAN</name>
<protein>
    <submittedName>
        <fullName evidence="2">Uncharacterized protein</fullName>
    </submittedName>
</protein>
<accession>A0A2W4VNS2</accession>
<comment type="caution">
    <text evidence="2">The sequence shown here is derived from an EMBL/GenBank/DDBJ whole genome shotgun (WGS) entry which is preliminary data.</text>
</comment>
<proteinExistence type="predicted"/>
<gene>
    <name evidence="2" type="ORF">DCF17_20840</name>
</gene>
<feature type="region of interest" description="Disordered" evidence="1">
    <location>
        <begin position="76"/>
        <end position="95"/>
    </location>
</feature>
<dbReference type="AlphaFoldDB" id="A0A2W4VNS2"/>
<reference evidence="3" key="1">
    <citation type="submission" date="2018-04" db="EMBL/GenBank/DDBJ databases">
        <authorList>
            <person name="Cornet L."/>
        </authorList>
    </citation>
    <scope>NUCLEOTIDE SEQUENCE [LARGE SCALE GENOMIC DNA]</scope>
</reference>
<dbReference type="EMBL" id="QBMN01000218">
    <property type="protein sequence ID" value="PZO34136.1"/>
    <property type="molecule type" value="Genomic_DNA"/>
</dbReference>
<evidence type="ECO:0000256" key="1">
    <source>
        <dbReference type="SAM" id="MobiDB-lite"/>
    </source>
</evidence>
<dbReference type="Proteomes" id="UP000249081">
    <property type="component" value="Unassembled WGS sequence"/>
</dbReference>
<evidence type="ECO:0000313" key="3">
    <source>
        <dbReference type="Proteomes" id="UP000249081"/>
    </source>
</evidence>
<sequence>MNSGEIDRYPVNQLPDRYSLARSAVYKRMQDVRIVPEKVGQRSYITAQQLQLMDELHRFINQGGSAAEFIEARGLRQRPGNNGSGQSGSGSDLAVNPNDFGSMMGAFAELMGRMGFGQPDPMKYFETLENAAKNGWLPSTSELAELIDLSPREIEGYGDRFSEAGFVFSRAGYRKNGEIAWKVAKRLK</sequence>